<comment type="caution">
    <text evidence="10">The sequence shown here is derived from an EMBL/GenBank/DDBJ whole genome shotgun (WGS) entry which is preliminary data.</text>
</comment>
<evidence type="ECO:0000256" key="9">
    <source>
        <dbReference type="ARBA" id="ARBA00047340"/>
    </source>
</evidence>
<protein>
    <recommendedName>
        <fullName evidence="4">Nicotinate-nucleotide--dimethylbenzimidazole phosphoribosyltransferase</fullName>
        <ecNumber evidence="3">2.4.2.21</ecNumber>
    </recommendedName>
    <alternativeName>
        <fullName evidence="8">N(1)-alpha-phosphoribosyltransferase</fullName>
    </alternativeName>
</protein>
<dbReference type="PANTHER" id="PTHR43463:SF1">
    <property type="entry name" value="NICOTINATE-NUCLEOTIDE--DIMETHYLBENZIMIDAZOLE PHOSPHORIBOSYLTRANSFERASE"/>
    <property type="match status" value="1"/>
</dbReference>
<keyword evidence="6 10" id="KW-0328">Glycosyltransferase</keyword>
<dbReference type="Gene3D" id="3.40.50.10210">
    <property type="match status" value="1"/>
</dbReference>
<keyword evidence="7 10" id="KW-0808">Transferase</keyword>
<dbReference type="Gene3D" id="1.10.1610.10">
    <property type="match status" value="1"/>
</dbReference>
<reference evidence="10 11" key="1">
    <citation type="journal article" date="2019" name="Nat. Med.">
        <title>A library of human gut bacterial isolates paired with longitudinal multiomics data enables mechanistic microbiome research.</title>
        <authorList>
            <person name="Poyet M."/>
            <person name="Groussin M."/>
            <person name="Gibbons S.M."/>
            <person name="Avila-Pacheco J."/>
            <person name="Jiang X."/>
            <person name="Kearney S.M."/>
            <person name="Perrotta A.R."/>
            <person name="Berdy B."/>
            <person name="Zhao S."/>
            <person name="Lieberman T.D."/>
            <person name="Swanson P.K."/>
            <person name="Smith M."/>
            <person name="Roesemann S."/>
            <person name="Alexander J.E."/>
            <person name="Rich S.A."/>
            <person name="Livny J."/>
            <person name="Vlamakis H."/>
            <person name="Clish C."/>
            <person name="Bullock K."/>
            <person name="Deik A."/>
            <person name="Scott J."/>
            <person name="Pierce K.A."/>
            <person name="Xavier R.J."/>
            <person name="Alm E.J."/>
        </authorList>
    </citation>
    <scope>NUCLEOTIDE SEQUENCE [LARGE SCALE GENOMIC DNA]</scope>
    <source>
        <strain evidence="10 11">BIOML-A163</strain>
    </source>
</reference>
<evidence type="ECO:0000313" key="11">
    <source>
        <dbReference type="Proteomes" id="UP000323717"/>
    </source>
</evidence>
<evidence type="ECO:0000256" key="6">
    <source>
        <dbReference type="ARBA" id="ARBA00022676"/>
    </source>
</evidence>
<evidence type="ECO:0000256" key="5">
    <source>
        <dbReference type="ARBA" id="ARBA00022573"/>
    </source>
</evidence>
<dbReference type="CDD" id="cd02439">
    <property type="entry name" value="DMB-PRT_CobT"/>
    <property type="match status" value="1"/>
</dbReference>
<comment type="similarity">
    <text evidence="2">Belongs to the CobT family.</text>
</comment>
<evidence type="ECO:0000256" key="4">
    <source>
        <dbReference type="ARBA" id="ARBA00015486"/>
    </source>
</evidence>
<keyword evidence="5" id="KW-0169">Cobalamin biosynthesis</keyword>
<evidence type="ECO:0000256" key="3">
    <source>
        <dbReference type="ARBA" id="ARBA00011991"/>
    </source>
</evidence>
<sequence length="184" mass="20379">MKTFHIQKPDEAIKEALIDKINNLTKPKGSLGRLEEIALQIGLIQQSLSPRLTHPQNIIFAADHGIVEEKVSPSPKEVTWQQISNFLHGGAGINFLCRQHGFTLKIVDAGVDYDLPYEKGIINMKVGRGTRNFLHEAAMTPEEMELCLEHGAQCVDTSHQEGCNIICFGEMGIGHTSSSSLWMT</sequence>
<proteinExistence type="inferred from homology"/>
<accession>A0A5M5C0F9</accession>
<dbReference type="GO" id="GO:0008939">
    <property type="term" value="F:nicotinate-nucleotide-dimethylbenzimidazole phosphoribosyltransferase activity"/>
    <property type="evidence" value="ECO:0007669"/>
    <property type="project" value="UniProtKB-EC"/>
</dbReference>
<dbReference type="AlphaFoldDB" id="A0A5M5C0F9"/>
<comment type="catalytic activity">
    <reaction evidence="9">
        <text>5,6-dimethylbenzimidazole + nicotinate beta-D-ribonucleotide = alpha-ribazole 5'-phosphate + nicotinate + H(+)</text>
        <dbReference type="Rhea" id="RHEA:11196"/>
        <dbReference type="ChEBI" id="CHEBI:15378"/>
        <dbReference type="ChEBI" id="CHEBI:15890"/>
        <dbReference type="ChEBI" id="CHEBI:32544"/>
        <dbReference type="ChEBI" id="CHEBI:57502"/>
        <dbReference type="ChEBI" id="CHEBI:57918"/>
        <dbReference type="EC" id="2.4.2.21"/>
    </reaction>
</comment>
<dbReference type="InterPro" id="IPR036087">
    <property type="entry name" value="Nict_dMeBzImd_PRibTrfase_sf"/>
</dbReference>
<dbReference type="PANTHER" id="PTHR43463">
    <property type="entry name" value="NICOTINATE-NUCLEOTIDE--DIMETHYLBENZIMIDAZOLE PHOSPHORIBOSYLTRANSFERASE"/>
    <property type="match status" value="1"/>
</dbReference>
<dbReference type="SUPFAM" id="SSF52733">
    <property type="entry name" value="Nicotinate mononucleotide:5,6-dimethylbenzimidazole phosphoribosyltransferase (CobT)"/>
    <property type="match status" value="1"/>
</dbReference>
<evidence type="ECO:0000256" key="8">
    <source>
        <dbReference type="ARBA" id="ARBA00030686"/>
    </source>
</evidence>
<dbReference type="GO" id="GO:0009236">
    <property type="term" value="P:cobalamin biosynthetic process"/>
    <property type="evidence" value="ECO:0007669"/>
    <property type="project" value="UniProtKB-KW"/>
</dbReference>
<evidence type="ECO:0000256" key="1">
    <source>
        <dbReference type="ARBA" id="ARBA00005049"/>
    </source>
</evidence>
<evidence type="ECO:0000256" key="7">
    <source>
        <dbReference type="ARBA" id="ARBA00022679"/>
    </source>
</evidence>
<feature type="non-terminal residue" evidence="10">
    <location>
        <position position="184"/>
    </location>
</feature>
<evidence type="ECO:0000313" key="10">
    <source>
        <dbReference type="EMBL" id="KAA3943874.1"/>
    </source>
</evidence>
<gene>
    <name evidence="10" type="ORF">F3D71_21390</name>
</gene>
<organism evidence="10 11">
    <name type="scientific">Bacteroides ovatus</name>
    <dbReference type="NCBI Taxonomy" id="28116"/>
    <lineage>
        <taxon>Bacteria</taxon>
        <taxon>Pseudomonadati</taxon>
        <taxon>Bacteroidota</taxon>
        <taxon>Bacteroidia</taxon>
        <taxon>Bacteroidales</taxon>
        <taxon>Bacteroidaceae</taxon>
        <taxon>Bacteroides</taxon>
    </lineage>
</organism>
<dbReference type="Pfam" id="PF02277">
    <property type="entry name" value="DBI_PRT"/>
    <property type="match status" value="1"/>
</dbReference>
<dbReference type="InterPro" id="IPR023195">
    <property type="entry name" value="Nict_dMeBzImd_PRibTrfase_N"/>
</dbReference>
<dbReference type="EMBL" id="VWLE01000403">
    <property type="protein sequence ID" value="KAA3943874.1"/>
    <property type="molecule type" value="Genomic_DNA"/>
</dbReference>
<dbReference type="UniPathway" id="UPA00061">
    <property type="reaction ID" value="UER00516"/>
</dbReference>
<evidence type="ECO:0000256" key="2">
    <source>
        <dbReference type="ARBA" id="ARBA00007110"/>
    </source>
</evidence>
<comment type="pathway">
    <text evidence="1">Nucleoside biosynthesis; alpha-ribazole biosynthesis; alpha-ribazole from 5,6-dimethylbenzimidazole: step 1/2.</text>
</comment>
<dbReference type="InterPro" id="IPR003200">
    <property type="entry name" value="Nict_dMeBzImd_PRibTrfase"/>
</dbReference>
<name>A0A5M5C0F9_BACOV</name>
<dbReference type="Proteomes" id="UP000323717">
    <property type="component" value="Unassembled WGS sequence"/>
</dbReference>
<dbReference type="EC" id="2.4.2.21" evidence="3"/>